<dbReference type="NCBIfam" id="TIGR00278">
    <property type="entry name" value="membrane protein insertion efficiency factor YidD"/>
    <property type="match status" value="1"/>
</dbReference>
<evidence type="ECO:0000256" key="1">
    <source>
        <dbReference type="ARBA" id="ARBA00022519"/>
    </source>
</evidence>
<dbReference type="EMBL" id="ATNB01000058">
    <property type="protein sequence ID" value="EPP35418.1"/>
    <property type="molecule type" value="Genomic_DNA"/>
</dbReference>
<dbReference type="SMART" id="SM01234">
    <property type="entry name" value="Haemolytic"/>
    <property type="match status" value="1"/>
</dbReference>
<dbReference type="OrthoDB" id="9801753at2"/>
<keyword evidence="1" id="KW-0997">Cell inner membrane</keyword>
<evidence type="ECO:0000313" key="3">
    <source>
        <dbReference type="EMBL" id="EPP35418.1"/>
    </source>
</evidence>
<proteinExistence type="inferred from homology"/>
<dbReference type="InterPro" id="IPR002696">
    <property type="entry name" value="Membr_insert_effic_factor_YidD"/>
</dbReference>
<name>S7J5B9_9CHLA</name>
<comment type="function">
    <text evidence="2">Could be involved in insertion of integral membrane proteins into the membrane.</text>
</comment>
<evidence type="ECO:0000256" key="2">
    <source>
        <dbReference type="HAMAP-Rule" id="MF_00386"/>
    </source>
</evidence>
<sequence length="104" mass="11721">MSFKQIFKQLPSSLCQMVIIVYQWTISPILGSPCRFFPSCSQYALQAFKQHGFCKGMKLTIFRICKCAPWHPGGVDLVPGTTIEEALDCPKDCLNKNNQSDCNK</sequence>
<organism evidence="3 4">
    <name type="scientific">Chlamydia ibidis</name>
    <dbReference type="NCBI Taxonomy" id="1405396"/>
    <lineage>
        <taxon>Bacteria</taxon>
        <taxon>Pseudomonadati</taxon>
        <taxon>Chlamydiota</taxon>
        <taxon>Chlamydiia</taxon>
        <taxon>Chlamydiales</taxon>
        <taxon>Chlamydiaceae</taxon>
        <taxon>Chlamydia/Chlamydophila group</taxon>
        <taxon>Chlamydia</taxon>
    </lineage>
</organism>
<dbReference type="PANTHER" id="PTHR33383:SF1">
    <property type="entry name" value="MEMBRANE PROTEIN INSERTION EFFICIENCY FACTOR-RELATED"/>
    <property type="match status" value="1"/>
</dbReference>
<comment type="subcellular location">
    <subcellularLocation>
        <location evidence="2">Cell membrane</location>
        <topology evidence="2">Peripheral membrane protein</topology>
        <orientation evidence="2">Cytoplasmic side</orientation>
    </subcellularLocation>
</comment>
<keyword evidence="2" id="KW-1003">Cell membrane</keyword>
<protein>
    <recommendedName>
        <fullName evidence="2">Putative membrane protein insertion efficiency factor</fullName>
    </recommendedName>
</protein>
<comment type="similarity">
    <text evidence="2">Belongs to the UPF0161 family.</text>
</comment>
<dbReference type="HAMAP" id="MF_00386">
    <property type="entry name" value="UPF0161_YidD"/>
    <property type="match status" value="1"/>
</dbReference>
<dbReference type="Pfam" id="PF01809">
    <property type="entry name" value="YidD"/>
    <property type="match status" value="1"/>
</dbReference>
<dbReference type="GO" id="GO:0005886">
    <property type="term" value="C:plasma membrane"/>
    <property type="evidence" value="ECO:0007669"/>
    <property type="project" value="UniProtKB-SubCell"/>
</dbReference>
<dbReference type="AlphaFoldDB" id="S7J5B9"/>
<dbReference type="HOGENOM" id="CLU_144811_2_1_0"/>
<gene>
    <name evidence="3" type="ORF">CP10139811_0906</name>
</gene>
<accession>S7J5B9</accession>
<keyword evidence="2" id="KW-0472">Membrane</keyword>
<reference evidence="3 4" key="1">
    <citation type="submission" date="2013-04" db="EMBL/GenBank/DDBJ databases">
        <title>Genome sequence of Chlamydia psittaci 10-1398/11.</title>
        <authorList>
            <person name="Huot-Creasy H."/>
            <person name="McCracken C.L."/>
            <person name="Humphries M."/>
            <person name="Sachse K."/>
            <person name="Laroucau K."/>
            <person name="Bavoil P."/>
            <person name="Myers G.S."/>
        </authorList>
    </citation>
    <scope>NUCLEOTIDE SEQUENCE [LARGE SCALE GENOMIC DNA]</scope>
    <source>
        <strain evidence="3 4">10_1398_11</strain>
    </source>
</reference>
<dbReference type="RefSeq" id="WP_020370870.1">
    <property type="nucleotide sequence ID" value="NZ_KE360208.1"/>
</dbReference>
<comment type="caution">
    <text evidence="3">The sequence shown here is derived from an EMBL/GenBank/DDBJ whole genome shotgun (WGS) entry which is preliminary data.</text>
</comment>
<dbReference type="Proteomes" id="UP000016200">
    <property type="component" value="Unassembled WGS sequence"/>
</dbReference>
<evidence type="ECO:0000313" key="4">
    <source>
        <dbReference type="Proteomes" id="UP000016200"/>
    </source>
</evidence>
<dbReference type="eggNOG" id="COG0759">
    <property type="taxonomic scope" value="Bacteria"/>
</dbReference>
<dbReference type="PANTHER" id="PTHR33383">
    <property type="entry name" value="MEMBRANE PROTEIN INSERTION EFFICIENCY FACTOR-RELATED"/>
    <property type="match status" value="1"/>
</dbReference>